<feature type="region of interest" description="Disordered" evidence="2">
    <location>
        <begin position="24"/>
        <end position="48"/>
    </location>
</feature>
<accession>A0A6P1MCU5</accession>
<dbReference type="InterPro" id="IPR028994">
    <property type="entry name" value="Integrin_alpha_N"/>
</dbReference>
<dbReference type="RefSeq" id="WP_160627696.1">
    <property type="nucleotide sequence ID" value="NZ_CP047593.1"/>
</dbReference>
<evidence type="ECO:0000256" key="2">
    <source>
        <dbReference type="SAM" id="MobiDB-lite"/>
    </source>
</evidence>
<dbReference type="AlphaFoldDB" id="A0A6P1MCU5"/>
<dbReference type="Proteomes" id="UP000464954">
    <property type="component" value="Chromosome"/>
</dbReference>
<name>A0A6P1MCU5_9BACT</name>
<evidence type="ECO:0000256" key="1">
    <source>
        <dbReference type="ARBA" id="ARBA00022729"/>
    </source>
</evidence>
<dbReference type="InterPro" id="IPR013517">
    <property type="entry name" value="FG-GAP"/>
</dbReference>
<evidence type="ECO:0008006" key="5">
    <source>
        <dbReference type="Google" id="ProtNLM"/>
    </source>
</evidence>
<dbReference type="Pfam" id="PF13517">
    <property type="entry name" value="FG-GAP_3"/>
    <property type="match status" value="1"/>
</dbReference>
<dbReference type="PANTHER" id="PTHR44103:SF1">
    <property type="entry name" value="PROPROTEIN CONVERTASE P"/>
    <property type="match status" value="1"/>
</dbReference>
<dbReference type="EMBL" id="CP047593">
    <property type="protein sequence ID" value="QHI68915.1"/>
    <property type="molecule type" value="Genomic_DNA"/>
</dbReference>
<dbReference type="PANTHER" id="PTHR44103">
    <property type="entry name" value="PROPROTEIN CONVERTASE P"/>
    <property type="match status" value="1"/>
</dbReference>
<dbReference type="Gene3D" id="2.130.10.130">
    <property type="entry name" value="Integrin alpha, N-terminal"/>
    <property type="match status" value="2"/>
</dbReference>
<reference evidence="3 4" key="1">
    <citation type="submission" date="2020-01" db="EMBL/GenBank/DDBJ databases">
        <title>Ponticoccus aerotolerans gen. nov., sp. nov., an anaerobic bacterium and proposal of Ponticoccusceae fam. nov., Ponticoccusles ord. nov. and Ponticoccuse classis nov. in the phylum Kiritimatiellaeota.</title>
        <authorList>
            <person name="Zhou L.Y."/>
            <person name="Du Z.J."/>
        </authorList>
    </citation>
    <scope>NUCLEOTIDE SEQUENCE [LARGE SCALE GENOMIC DNA]</scope>
    <source>
        <strain evidence="3 4">S-5007</strain>
    </source>
</reference>
<dbReference type="KEGG" id="taer:GT409_05450"/>
<evidence type="ECO:0000313" key="3">
    <source>
        <dbReference type="EMBL" id="QHI68915.1"/>
    </source>
</evidence>
<keyword evidence="1" id="KW-0732">Signal</keyword>
<sequence>MPLSATLYMYEPFSDSAESLTKLPGWKPRSKGSNIPARIAPGKSLKKEGLPESQGGYLLLGNQESNQKAYDLMRRIEGDVYYSFLMEIDEADLPEKSSLIISLYGKKTNSRFIIAPSPGGYKAGIGHSSKSVYASDLLLPGQTVLVVVKLDFDPKLQNHRLSLYLNPDPSGDEPALSSISQEGGTEPYIELIIFRQIDQSGTTKIDELRVASTWAGAVGREALAGIPTGIYTSENMADRRLAYNNPDVTPYLGVGLWSIPFPMDYDNDGDYDLVIGCGDKPYRGTYLFKNNGSGVMEKAVQLSSDAHANMAHSETPNGTFITRPDKQKCKVWTDFTRATSSPYKTIPFEQDFYSGRQSTWRFADYDGDGDTDLYFGADDWREYGWDDSFNEEGEWTAGRLHGFVYWSENTGTDEAPKYSASQKIEPIDTYGYPQPCLVDWDGDGDLDFICGEFLDKITFFENIGTRTEPRYAEGRFLTVNGETLHLELEMLLLSSVDWDHDGDPDLIVGKEDGRVVYIENIGGGNIAEPVYFRQQADRVKSGALVTPDCIDWDQDGDLDIVTGNTAGFVEFIENLGGLAPDTKWAEPVRLKADGKTIRVMAGENGSIQGPAEAKWGYTVVGTADWNQDGLPDLMLNSIIGKIIWYKNIGTPGNPVLTGPLDVDVKWPEGETPPKPAWNWWNPEDSELAVEWRTRPDLVDIDEDGRIDLVTLDHEGYLAWYQRRADGMVNPGKRIFKMAPGEDCVLDNNAAPMKFDVNKDGINDLTQKTADGETLYMARTHTYSGSRRNYVKSPTRSFEEETFPAGDNTGQLLRANGGWAGRSGRCKYRLTDWDGDGDLDLLVNSKSIDFLENIGSNTDFIFVSRGKIVGDVLAGHTTCPAVIDLTGEGIPDLLIGAEDGYFYHYPRTSYEDMLGTKE</sequence>
<proteinExistence type="predicted"/>
<gene>
    <name evidence="3" type="ORF">GT409_05450</name>
</gene>
<keyword evidence="4" id="KW-1185">Reference proteome</keyword>
<protein>
    <recommendedName>
        <fullName evidence="5">VCBS repeat-containing protein</fullName>
    </recommendedName>
</protein>
<organism evidence="3 4">
    <name type="scientific">Tichowtungia aerotolerans</name>
    <dbReference type="NCBI Taxonomy" id="2697043"/>
    <lineage>
        <taxon>Bacteria</taxon>
        <taxon>Pseudomonadati</taxon>
        <taxon>Kiritimatiellota</taxon>
        <taxon>Tichowtungiia</taxon>
        <taxon>Tichowtungiales</taxon>
        <taxon>Tichowtungiaceae</taxon>
        <taxon>Tichowtungia</taxon>
    </lineage>
</organism>
<evidence type="ECO:0000313" key="4">
    <source>
        <dbReference type="Proteomes" id="UP000464954"/>
    </source>
</evidence>
<dbReference type="SUPFAM" id="SSF69318">
    <property type="entry name" value="Integrin alpha N-terminal domain"/>
    <property type="match status" value="2"/>
</dbReference>